<dbReference type="EMBL" id="CP091244">
    <property type="protein sequence ID" value="UJS25620.1"/>
    <property type="molecule type" value="Genomic_DNA"/>
</dbReference>
<organism evidence="1 2">
    <name type="scientific">Thiothrix winogradskyi</name>
    <dbReference type="NCBI Taxonomy" id="96472"/>
    <lineage>
        <taxon>Bacteria</taxon>
        <taxon>Pseudomonadati</taxon>
        <taxon>Pseudomonadota</taxon>
        <taxon>Gammaproteobacteria</taxon>
        <taxon>Thiotrichales</taxon>
        <taxon>Thiotrichaceae</taxon>
        <taxon>Thiothrix</taxon>
    </lineage>
</organism>
<gene>
    <name evidence="1" type="ORF">L2Y54_06150</name>
</gene>
<dbReference type="Proteomes" id="UP001054801">
    <property type="component" value="Chromosome"/>
</dbReference>
<protein>
    <submittedName>
        <fullName evidence="1">Uncharacterized protein</fullName>
    </submittedName>
</protein>
<proteinExistence type="predicted"/>
<evidence type="ECO:0000313" key="1">
    <source>
        <dbReference type="EMBL" id="UJS25620.1"/>
    </source>
</evidence>
<keyword evidence="2" id="KW-1185">Reference proteome</keyword>
<sequence>MRRSCGGFAPRKPAVKAARVLVVAFQHECWRALTVVVCRLFALAG</sequence>
<reference evidence="1" key="1">
    <citation type="journal article" date="2022" name="Microorganisms">
        <title>Two New Species of Filamentous Sulfur Bacteria of the Genus Thiothrix, Thiothrix winogradskyi sp. nov. and 'Candidatus Thiothrix sulfatifontis' sp. nov.</title>
        <authorList>
            <person name="Ravin N.V."/>
            <person name="Rossetti S."/>
            <person name="Beletsky A.V."/>
            <person name="Kadnikov V.V."/>
            <person name="Rudenko T.S."/>
            <person name="Smolyakov D.D."/>
            <person name="Moskvitina M.I."/>
            <person name="Gureeva M.V."/>
            <person name="Mardanov A.V."/>
            <person name="Grabovich M.Y."/>
        </authorList>
    </citation>
    <scope>NUCLEOTIDE SEQUENCE</scope>
    <source>
        <strain evidence="1">CT3</strain>
    </source>
</reference>
<name>A0ABY3T4F6_9GAMM</name>
<evidence type="ECO:0000313" key="2">
    <source>
        <dbReference type="Proteomes" id="UP001054801"/>
    </source>
</evidence>
<accession>A0ABY3T4F6</accession>
<dbReference type="RefSeq" id="WP_236500918.1">
    <property type="nucleotide sequence ID" value="NZ_CP091244.1"/>
</dbReference>